<dbReference type="InterPro" id="IPR018958">
    <property type="entry name" value="Knr4/Smi1-like_dom"/>
</dbReference>
<dbReference type="Pfam" id="PF09346">
    <property type="entry name" value="SMI1_KNR4"/>
    <property type="match status" value="1"/>
</dbReference>
<proteinExistence type="predicted"/>
<dbReference type="AlphaFoldDB" id="A0A1K1QDK0"/>
<dbReference type="RefSeq" id="WP_072304237.1">
    <property type="nucleotide sequence ID" value="NZ_FPIY01000003.1"/>
</dbReference>
<dbReference type="Proteomes" id="UP000183257">
    <property type="component" value="Unassembled WGS sequence"/>
</dbReference>
<evidence type="ECO:0000313" key="3">
    <source>
        <dbReference type="Proteomes" id="UP000183257"/>
    </source>
</evidence>
<sequence length="212" mass="25244">MKEQIERIKTKFDRLKQLDKNFEVFGSEKHNYLFNRTKSEKELIDFEKSHSIKLPIQYKEFLMKIGNGGAGPYYGLEPIENGLFADLDYKDKNYLNDLSKPFPHTEHWNLDFGEVTDENEDEYFEQKDKEYFQNKWANGLLRVSNFGCGVSMNLVVNGKEYGNLWVDDRCNDQGIYPNPYVENRDRITFLDWYEHWIDNELKEKTTGNTVYN</sequence>
<dbReference type="EMBL" id="FPIY01000003">
    <property type="protein sequence ID" value="SFW57788.1"/>
    <property type="molecule type" value="Genomic_DNA"/>
</dbReference>
<organism evidence="2 3">
    <name type="scientific">Cellulophaga fucicola</name>
    <dbReference type="NCBI Taxonomy" id="76595"/>
    <lineage>
        <taxon>Bacteria</taxon>
        <taxon>Pseudomonadati</taxon>
        <taxon>Bacteroidota</taxon>
        <taxon>Flavobacteriia</taxon>
        <taxon>Flavobacteriales</taxon>
        <taxon>Flavobacteriaceae</taxon>
        <taxon>Cellulophaga</taxon>
    </lineage>
</organism>
<evidence type="ECO:0000313" key="2">
    <source>
        <dbReference type="EMBL" id="SFW57788.1"/>
    </source>
</evidence>
<name>A0A1K1QDK0_9FLAO</name>
<dbReference type="OrthoDB" id="1190024at2"/>
<evidence type="ECO:0000259" key="1">
    <source>
        <dbReference type="Pfam" id="PF09346"/>
    </source>
</evidence>
<accession>A0A1K1QDK0</accession>
<dbReference type="SUPFAM" id="SSF160631">
    <property type="entry name" value="SMI1/KNR4-like"/>
    <property type="match status" value="1"/>
</dbReference>
<protein>
    <submittedName>
        <fullName evidence="2">SMI1 / KNR4 family (SUKH-1)</fullName>
    </submittedName>
</protein>
<feature type="domain" description="Knr4/Smi1-like" evidence="1">
    <location>
        <begin position="39"/>
        <end position="165"/>
    </location>
</feature>
<gene>
    <name evidence="2" type="ORF">SAMN05660313_02616</name>
</gene>
<dbReference type="InterPro" id="IPR037883">
    <property type="entry name" value="Knr4/Smi1-like_sf"/>
</dbReference>
<dbReference type="STRING" id="76595.SAMN05660313_02616"/>
<keyword evidence="3" id="KW-1185">Reference proteome</keyword>
<reference evidence="3" key="1">
    <citation type="submission" date="2016-11" db="EMBL/GenBank/DDBJ databases">
        <authorList>
            <person name="Varghese N."/>
            <person name="Submissions S."/>
        </authorList>
    </citation>
    <scope>NUCLEOTIDE SEQUENCE [LARGE SCALE GENOMIC DNA]</scope>
    <source>
        <strain evidence="3">DSM 24786</strain>
    </source>
</reference>